<dbReference type="InterPro" id="IPR052192">
    <property type="entry name" value="Insect_Ionotropic_Sensory_Rcpt"/>
</dbReference>
<accession>A0A6L2PX14</accession>
<name>A0A6L2PX14_COPFO</name>
<evidence type="ECO:0000256" key="5">
    <source>
        <dbReference type="ARBA" id="ARBA00022692"/>
    </source>
</evidence>
<dbReference type="AlphaFoldDB" id="A0A6L2PX14"/>
<dbReference type="OrthoDB" id="6506757at2759"/>
<protein>
    <recommendedName>
        <fullName evidence="15">Ionotropic glutamate receptor L-glutamate and glycine-binding domain-containing protein</fullName>
    </recommendedName>
</protein>
<evidence type="ECO:0000256" key="11">
    <source>
        <dbReference type="ARBA" id="ARBA00023286"/>
    </source>
</evidence>
<dbReference type="FunCoup" id="A0A6L2PX14">
    <property type="interactions" value="11"/>
</dbReference>
<dbReference type="Proteomes" id="UP000502823">
    <property type="component" value="Unassembled WGS sequence"/>
</dbReference>
<evidence type="ECO:0000256" key="9">
    <source>
        <dbReference type="ARBA" id="ARBA00023170"/>
    </source>
</evidence>
<feature type="transmembrane region" description="Helical" evidence="13">
    <location>
        <begin position="384"/>
        <end position="405"/>
    </location>
</feature>
<dbReference type="PANTHER" id="PTHR42643:SF24">
    <property type="entry name" value="IONOTROPIC RECEPTOR 60A"/>
    <property type="match status" value="1"/>
</dbReference>
<keyword evidence="6 13" id="KW-1133">Transmembrane helix</keyword>
<comment type="subcellular location">
    <subcellularLocation>
        <location evidence="1">Cell membrane</location>
        <topology evidence="1">Multi-pass membrane protein</topology>
    </subcellularLocation>
</comment>
<dbReference type="EMBL" id="BLKM01000578">
    <property type="protein sequence ID" value="GFG35802.1"/>
    <property type="molecule type" value="Genomic_DNA"/>
</dbReference>
<keyword evidence="5 13" id="KW-0812">Transmembrane</keyword>
<dbReference type="Gene3D" id="1.10.287.70">
    <property type="match status" value="1"/>
</dbReference>
<evidence type="ECO:0000313" key="16">
    <source>
        <dbReference type="EMBL" id="GFG35802.1"/>
    </source>
</evidence>
<evidence type="ECO:0000256" key="3">
    <source>
        <dbReference type="ARBA" id="ARBA00022448"/>
    </source>
</evidence>
<dbReference type="SUPFAM" id="SSF53850">
    <property type="entry name" value="Periplasmic binding protein-like II"/>
    <property type="match status" value="1"/>
</dbReference>
<comment type="caution">
    <text evidence="16">The sequence shown here is derived from an EMBL/GenBank/DDBJ whole genome shotgun (WGS) entry which is preliminary data.</text>
</comment>
<organism evidence="16 17">
    <name type="scientific">Coptotermes formosanus</name>
    <name type="common">Formosan subterranean termite</name>
    <dbReference type="NCBI Taxonomy" id="36987"/>
    <lineage>
        <taxon>Eukaryota</taxon>
        <taxon>Metazoa</taxon>
        <taxon>Ecdysozoa</taxon>
        <taxon>Arthropoda</taxon>
        <taxon>Hexapoda</taxon>
        <taxon>Insecta</taxon>
        <taxon>Pterygota</taxon>
        <taxon>Neoptera</taxon>
        <taxon>Polyneoptera</taxon>
        <taxon>Dictyoptera</taxon>
        <taxon>Blattodea</taxon>
        <taxon>Blattoidea</taxon>
        <taxon>Termitoidae</taxon>
        <taxon>Rhinotermitidae</taxon>
        <taxon>Coptotermes</taxon>
    </lineage>
</organism>
<keyword evidence="4" id="KW-1003">Cell membrane</keyword>
<gene>
    <name evidence="16" type="ORF">Cfor_11742</name>
</gene>
<keyword evidence="3" id="KW-0813">Transport</keyword>
<comment type="similarity">
    <text evidence="2">Belongs to the glutamate-gated ion channel (TC 1.A.10.1) family.</text>
</comment>
<evidence type="ECO:0000313" key="17">
    <source>
        <dbReference type="Proteomes" id="UP000502823"/>
    </source>
</evidence>
<dbReference type="SMART" id="SM00918">
    <property type="entry name" value="Lig_chan-Glu_bd"/>
    <property type="match status" value="1"/>
</dbReference>
<keyword evidence="11" id="KW-1071">Ligand-gated ion channel</keyword>
<keyword evidence="17" id="KW-1185">Reference proteome</keyword>
<evidence type="ECO:0000256" key="2">
    <source>
        <dbReference type="ARBA" id="ARBA00008685"/>
    </source>
</evidence>
<keyword evidence="7" id="KW-0406">Ion transport</keyword>
<reference evidence="17" key="1">
    <citation type="submission" date="2020-01" db="EMBL/GenBank/DDBJ databases">
        <title>Draft genome sequence of the Termite Coptotermes fromosanus.</title>
        <authorList>
            <person name="Itakura S."/>
            <person name="Yosikawa Y."/>
            <person name="Umezawa K."/>
        </authorList>
    </citation>
    <scope>NUCLEOTIDE SEQUENCE [LARGE SCALE GENOMIC DNA]</scope>
</reference>
<keyword evidence="8 13" id="KW-0472">Membrane</keyword>
<dbReference type="GO" id="GO:0050906">
    <property type="term" value="P:detection of stimulus involved in sensory perception"/>
    <property type="evidence" value="ECO:0007669"/>
    <property type="project" value="UniProtKB-ARBA"/>
</dbReference>
<dbReference type="Gene3D" id="3.40.190.10">
    <property type="entry name" value="Periplasmic binding protein-like II"/>
    <property type="match status" value="1"/>
</dbReference>
<feature type="chain" id="PRO_5026893692" description="Ionotropic glutamate receptor L-glutamate and glycine-binding domain-containing protein" evidence="14">
    <location>
        <begin position="19"/>
        <end position="665"/>
    </location>
</feature>
<dbReference type="InterPro" id="IPR001320">
    <property type="entry name" value="Iontro_rcpt_C"/>
</dbReference>
<dbReference type="PANTHER" id="PTHR42643">
    <property type="entry name" value="IONOTROPIC RECEPTOR 20A-RELATED"/>
    <property type="match status" value="1"/>
</dbReference>
<evidence type="ECO:0000256" key="4">
    <source>
        <dbReference type="ARBA" id="ARBA00022475"/>
    </source>
</evidence>
<evidence type="ECO:0000256" key="6">
    <source>
        <dbReference type="ARBA" id="ARBA00022989"/>
    </source>
</evidence>
<dbReference type="GO" id="GO:0015276">
    <property type="term" value="F:ligand-gated monoatomic ion channel activity"/>
    <property type="evidence" value="ECO:0007669"/>
    <property type="project" value="InterPro"/>
</dbReference>
<keyword evidence="12" id="KW-0407">Ion channel</keyword>
<evidence type="ECO:0000256" key="7">
    <source>
        <dbReference type="ARBA" id="ARBA00023065"/>
    </source>
</evidence>
<dbReference type="GO" id="GO:0005886">
    <property type="term" value="C:plasma membrane"/>
    <property type="evidence" value="ECO:0007669"/>
    <property type="project" value="UniProtKB-SubCell"/>
</dbReference>
<evidence type="ECO:0000256" key="12">
    <source>
        <dbReference type="ARBA" id="ARBA00023303"/>
    </source>
</evidence>
<evidence type="ECO:0000256" key="14">
    <source>
        <dbReference type="SAM" id="SignalP"/>
    </source>
</evidence>
<sequence length="665" mass="75810">MIFENFVIFLSLATCVFADGQNQLVHCLHDIILRHFTSELTCVFSYQGSKDTLKKPSLRLQSGNMHILLAREDDIADSILRDLNDVSEKVLVVCNHECDNNVIKEESKDKHGSYILFHQNGDVIQDIRGQLIRLQSNSAWNPRAYFVVIALGPGGLPSQKRGIPETQIVQVFAEFWKYNVIDVIVLLQSTKLHSRETPTIEAYSWFPYSESGRCAQVIACVLLDVWITNKDGVGNFLHNVSLFPPKIPKFLSGCPLRVSIFESEPFVMYSSYSEDDNAVIYKGGLDIELLQMIQKATNMSTIFRQPPSDGTWSILLDNGSWTGVLREVIEGVSDIALGGSYYRCHITGNIIECTTPYIYDEIIWYVPCAQPNPRWASLSRVFKLSLWVGFIVGYITVSVIMWAVVRIYNMFTTAENKCSTYTNVTKCFLNLWAVILGVSATENIPQKAVIRIVFLLWVVYSLAVSTVYQTFLTSYIVDPGFQHQISTIDELLDSRLECGMFRSFDTLMPDLRPKRYDCRQMCDHTEDCARRVALKRDYAFVFSKINADYMIAVHYVDSNGHPLVCHLDEKLSRQYITISVQRGSPMLKRYNDVIQSVIQGGLLDKWWREITFQAILLAARNFTIPVGDYIPLSMEHLQSAFDLLIFGCVIALVSFLTEIFFHKRN</sequence>
<evidence type="ECO:0000256" key="1">
    <source>
        <dbReference type="ARBA" id="ARBA00004651"/>
    </source>
</evidence>
<dbReference type="Pfam" id="PF00060">
    <property type="entry name" value="Lig_chan"/>
    <property type="match status" value="1"/>
</dbReference>
<feature type="transmembrane region" description="Helical" evidence="13">
    <location>
        <begin position="643"/>
        <end position="661"/>
    </location>
</feature>
<feature type="signal peptide" evidence="14">
    <location>
        <begin position="1"/>
        <end position="18"/>
    </location>
</feature>
<dbReference type="InParanoid" id="A0A6L2PX14"/>
<evidence type="ECO:0000256" key="8">
    <source>
        <dbReference type="ARBA" id="ARBA00023136"/>
    </source>
</evidence>
<proteinExistence type="inferred from homology"/>
<evidence type="ECO:0000256" key="13">
    <source>
        <dbReference type="SAM" id="Phobius"/>
    </source>
</evidence>
<keyword evidence="10" id="KW-0325">Glycoprotein</keyword>
<keyword evidence="9" id="KW-0675">Receptor</keyword>
<feature type="domain" description="Ionotropic glutamate receptor L-glutamate and glycine-binding" evidence="15">
    <location>
        <begin position="265"/>
        <end position="330"/>
    </location>
</feature>
<evidence type="ECO:0000256" key="10">
    <source>
        <dbReference type="ARBA" id="ARBA00023180"/>
    </source>
</evidence>
<feature type="transmembrane region" description="Helical" evidence="13">
    <location>
        <begin position="448"/>
        <end position="468"/>
    </location>
</feature>
<evidence type="ECO:0000259" key="15">
    <source>
        <dbReference type="SMART" id="SM00918"/>
    </source>
</evidence>
<keyword evidence="14" id="KW-0732">Signal</keyword>
<dbReference type="InterPro" id="IPR019594">
    <property type="entry name" value="Glu/Gly-bd"/>
</dbReference>